<comment type="caution">
    <text evidence="3">The sequence shown here is derived from an EMBL/GenBank/DDBJ whole genome shotgun (WGS) entry which is preliminary data.</text>
</comment>
<gene>
    <name evidence="3" type="ORF">CBA19CS42_32265</name>
</gene>
<feature type="compositionally biased region" description="Pro residues" evidence="1">
    <location>
        <begin position="291"/>
        <end position="302"/>
    </location>
</feature>
<sequence>MFDRRYARSTNDDAAATAEGTSSANGGADDGTEASSQDDTPDEVKANPWARKSHEVIEGGFVLPYYIVLLSFLGASIALTRRIPELQKRSEPGYEGTTDQPRLDFKTVREAVVFQIMQLVTAPFIAMVAFYAIAPSSAGSGIAVGFISGFSSELVLLQIRGMVEGLFPRSVSRTAETTASTGDVVGRVTFYDVGAEGKPAIQKPAANVTVRISGDASSNGKDYTDTTDSNGDFAMAGVLAGSRVISATGGADAKGRPLSAKRLIVVSPGAEVKQNLIVMPPTSESGSAASPPLPPPPATTSP</sequence>
<evidence type="ECO:0000313" key="4">
    <source>
        <dbReference type="Proteomes" id="UP001055111"/>
    </source>
</evidence>
<evidence type="ECO:0000256" key="2">
    <source>
        <dbReference type="SAM" id="Phobius"/>
    </source>
</evidence>
<accession>A0AA37IM34</accession>
<dbReference type="SUPFAM" id="SSF49452">
    <property type="entry name" value="Starch-binding domain-like"/>
    <property type="match status" value="1"/>
</dbReference>
<protein>
    <submittedName>
        <fullName evidence="3">Uncharacterized protein</fullName>
    </submittedName>
</protein>
<dbReference type="AlphaFoldDB" id="A0AA37IM34"/>
<dbReference type="RefSeq" id="WP_238216512.1">
    <property type="nucleotide sequence ID" value="NZ_BPUS01000021.1"/>
</dbReference>
<evidence type="ECO:0000313" key="3">
    <source>
        <dbReference type="EMBL" id="GJH29291.1"/>
    </source>
</evidence>
<name>A0AA37IM34_9BURK</name>
<evidence type="ECO:0000256" key="1">
    <source>
        <dbReference type="SAM" id="MobiDB-lite"/>
    </source>
</evidence>
<keyword evidence="2" id="KW-0472">Membrane</keyword>
<keyword evidence="2" id="KW-0812">Transmembrane</keyword>
<dbReference type="EMBL" id="BPUS01000021">
    <property type="protein sequence ID" value="GJH29291.1"/>
    <property type="molecule type" value="Genomic_DNA"/>
</dbReference>
<feature type="region of interest" description="Disordered" evidence="1">
    <location>
        <begin position="281"/>
        <end position="302"/>
    </location>
</feature>
<reference evidence="3" key="1">
    <citation type="submission" date="2022-09" db="EMBL/GenBank/DDBJ databases">
        <title>Isolation and characterization of 3-chlorobenzoate degrading bacteria from soils in Shizuoka.</title>
        <authorList>
            <person name="Ifat A."/>
            <person name="Ogawa N."/>
            <person name="Kimbara K."/>
            <person name="Moriuchi R."/>
            <person name="Dohra H."/>
            <person name="Shintani M."/>
        </authorList>
    </citation>
    <scope>NUCLEOTIDE SEQUENCE</scope>
    <source>
        <strain evidence="3">19CS4-2</strain>
    </source>
</reference>
<dbReference type="Proteomes" id="UP001055111">
    <property type="component" value="Unassembled WGS sequence"/>
</dbReference>
<organism evidence="3 4">
    <name type="scientific">Caballeronia novacaledonica</name>
    <dbReference type="NCBI Taxonomy" id="1544861"/>
    <lineage>
        <taxon>Bacteria</taxon>
        <taxon>Pseudomonadati</taxon>
        <taxon>Pseudomonadota</taxon>
        <taxon>Betaproteobacteria</taxon>
        <taxon>Burkholderiales</taxon>
        <taxon>Burkholderiaceae</taxon>
        <taxon>Caballeronia</taxon>
    </lineage>
</organism>
<feature type="transmembrane region" description="Helical" evidence="2">
    <location>
        <begin position="61"/>
        <end position="80"/>
    </location>
</feature>
<dbReference type="GO" id="GO:0030246">
    <property type="term" value="F:carbohydrate binding"/>
    <property type="evidence" value="ECO:0007669"/>
    <property type="project" value="InterPro"/>
</dbReference>
<dbReference type="InterPro" id="IPR013784">
    <property type="entry name" value="Carb-bd-like_fold"/>
</dbReference>
<feature type="transmembrane region" description="Helical" evidence="2">
    <location>
        <begin position="140"/>
        <end position="159"/>
    </location>
</feature>
<keyword evidence="2" id="KW-1133">Transmembrane helix</keyword>
<feature type="region of interest" description="Disordered" evidence="1">
    <location>
        <begin position="1"/>
        <end position="47"/>
    </location>
</feature>
<proteinExistence type="predicted"/>
<feature type="transmembrane region" description="Helical" evidence="2">
    <location>
        <begin position="112"/>
        <end position="134"/>
    </location>
</feature>